<evidence type="ECO:0000313" key="2">
    <source>
        <dbReference type="Proteomes" id="UP001203297"/>
    </source>
</evidence>
<evidence type="ECO:0000313" key="1">
    <source>
        <dbReference type="EMBL" id="KAI0297008.1"/>
    </source>
</evidence>
<reference evidence="1" key="1">
    <citation type="journal article" date="2022" name="New Phytol.">
        <title>Evolutionary transition to the ectomycorrhizal habit in the genomes of a hyperdiverse lineage of mushroom-forming fungi.</title>
        <authorList>
            <person name="Looney B."/>
            <person name="Miyauchi S."/>
            <person name="Morin E."/>
            <person name="Drula E."/>
            <person name="Courty P.E."/>
            <person name="Kohler A."/>
            <person name="Kuo A."/>
            <person name="LaButti K."/>
            <person name="Pangilinan J."/>
            <person name="Lipzen A."/>
            <person name="Riley R."/>
            <person name="Andreopoulos W."/>
            <person name="He G."/>
            <person name="Johnson J."/>
            <person name="Nolan M."/>
            <person name="Tritt A."/>
            <person name="Barry K.W."/>
            <person name="Grigoriev I.V."/>
            <person name="Nagy L.G."/>
            <person name="Hibbett D."/>
            <person name="Henrissat B."/>
            <person name="Matheny P.B."/>
            <person name="Labbe J."/>
            <person name="Martin F.M."/>
        </authorList>
    </citation>
    <scope>NUCLEOTIDE SEQUENCE</scope>
    <source>
        <strain evidence="1">BPL690</strain>
    </source>
</reference>
<gene>
    <name evidence="1" type="ORF">B0F90DRAFT_983969</name>
</gene>
<keyword evidence="2" id="KW-1185">Reference proteome</keyword>
<accession>A0AAD4QLQ5</accession>
<dbReference type="Proteomes" id="UP001203297">
    <property type="component" value="Unassembled WGS sequence"/>
</dbReference>
<comment type="caution">
    <text evidence="1">The sequence shown here is derived from an EMBL/GenBank/DDBJ whole genome shotgun (WGS) entry which is preliminary data.</text>
</comment>
<organism evidence="1 2">
    <name type="scientific">Multifurca ochricompacta</name>
    <dbReference type="NCBI Taxonomy" id="376703"/>
    <lineage>
        <taxon>Eukaryota</taxon>
        <taxon>Fungi</taxon>
        <taxon>Dikarya</taxon>
        <taxon>Basidiomycota</taxon>
        <taxon>Agaricomycotina</taxon>
        <taxon>Agaricomycetes</taxon>
        <taxon>Russulales</taxon>
        <taxon>Russulaceae</taxon>
        <taxon>Multifurca</taxon>
    </lineage>
</organism>
<protein>
    <submittedName>
        <fullName evidence="1">Uncharacterized protein</fullName>
    </submittedName>
</protein>
<sequence>MATSICSFWLSTQLVIEAGQPRPKILPEVLDCLPDEFCFYIIFMFSMIDDVAYRYGCCSLDLVFPIWKLVVEEIPAQRWFAVLRTRWKYRMNPRISLFCFSPEDEDEDENSRFLLSLLTRSHMSVALYLAPGHIAHRGVMPVNALPLTLRNPCTSLL</sequence>
<dbReference type="AlphaFoldDB" id="A0AAD4QLQ5"/>
<proteinExistence type="predicted"/>
<name>A0AAD4QLQ5_9AGAM</name>
<dbReference type="EMBL" id="WTXG01000041">
    <property type="protein sequence ID" value="KAI0297008.1"/>
    <property type="molecule type" value="Genomic_DNA"/>
</dbReference>